<accession>A0AAV1DLH4</accession>
<dbReference type="AlphaFoldDB" id="A0AAV1DLH4"/>
<gene>
    <name evidence="2" type="ORF">OLC1_LOCUS16756</name>
</gene>
<reference evidence="2" key="1">
    <citation type="submission" date="2023-03" db="EMBL/GenBank/DDBJ databases">
        <authorList>
            <person name="Julca I."/>
        </authorList>
    </citation>
    <scope>NUCLEOTIDE SEQUENCE</scope>
</reference>
<organism evidence="2 3">
    <name type="scientific">Oldenlandia corymbosa var. corymbosa</name>
    <dbReference type="NCBI Taxonomy" id="529605"/>
    <lineage>
        <taxon>Eukaryota</taxon>
        <taxon>Viridiplantae</taxon>
        <taxon>Streptophyta</taxon>
        <taxon>Embryophyta</taxon>
        <taxon>Tracheophyta</taxon>
        <taxon>Spermatophyta</taxon>
        <taxon>Magnoliopsida</taxon>
        <taxon>eudicotyledons</taxon>
        <taxon>Gunneridae</taxon>
        <taxon>Pentapetalae</taxon>
        <taxon>asterids</taxon>
        <taxon>lamiids</taxon>
        <taxon>Gentianales</taxon>
        <taxon>Rubiaceae</taxon>
        <taxon>Rubioideae</taxon>
        <taxon>Spermacoceae</taxon>
        <taxon>Hedyotis-Oldenlandia complex</taxon>
        <taxon>Oldenlandia</taxon>
    </lineage>
</organism>
<name>A0AAV1DLH4_OLDCO</name>
<feature type="region of interest" description="Disordered" evidence="1">
    <location>
        <begin position="1"/>
        <end position="26"/>
    </location>
</feature>
<protein>
    <submittedName>
        <fullName evidence="2">OLC1v1008405C1</fullName>
    </submittedName>
</protein>
<dbReference type="Proteomes" id="UP001161247">
    <property type="component" value="Chromosome 6"/>
</dbReference>
<evidence type="ECO:0000313" key="3">
    <source>
        <dbReference type="Proteomes" id="UP001161247"/>
    </source>
</evidence>
<evidence type="ECO:0000313" key="2">
    <source>
        <dbReference type="EMBL" id="CAI9108728.1"/>
    </source>
</evidence>
<keyword evidence="3" id="KW-1185">Reference proteome</keyword>
<proteinExistence type="predicted"/>
<feature type="compositionally biased region" description="Basic and acidic residues" evidence="1">
    <location>
        <begin position="10"/>
        <end position="24"/>
    </location>
</feature>
<sequence>MDDTSVETNLLHENENENPTKEKDDEIENVFTEEINDRQLALLESSVDNNLEDDSQPKALHYPDDSFVSELNATDDVDDDSLGDRWSDGEKEVVGLAKNAQGEFTVKTKCGRKSKEERAKFLEGKELQRLLRLQ</sequence>
<dbReference type="EMBL" id="OX459123">
    <property type="protein sequence ID" value="CAI9108728.1"/>
    <property type="molecule type" value="Genomic_DNA"/>
</dbReference>
<evidence type="ECO:0000256" key="1">
    <source>
        <dbReference type="SAM" id="MobiDB-lite"/>
    </source>
</evidence>